<dbReference type="GO" id="GO:0000270">
    <property type="term" value="P:peptidoglycan metabolic process"/>
    <property type="evidence" value="ECO:0007669"/>
    <property type="project" value="InterPro"/>
</dbReference>
<dbReference type="GO" id="GO:0016020">
    <property type="term" value="C:membrane"/>
    <property type="evidence" value="ECO:0007669"/>
    <property type="project" value="InterPro"/>
</dbReference>
<dbReference type="SUPFAM" id="SSF54106">
    <property type="entry name" value="LysM domain"/>
    <property type="match status" value="2"/>
</dbReference>
<dbReference type="InterPro" id="IPR023346">
    <property type="entry name" value="Lysozyme-like_dom_sf"/>
</dbReference>
<reference evidence="4" key="1">
    <citation type="submission" date="2017-11" db="EMBL/GenBank/DDBJ databases">
        <title>The draft genome sequence of Chromatocurvus sp. F02.</title>
        <authorList>
            <person name="Du Z.-J."/>
            <person name="Chang Y.-Q."/>
        </authorList>
    </citation>
    <scope>NUCLEOTIDE SEQUENCE [LARGE SCALE GENOMIC DNA]</scope>
    <source>
        <strain evidence="4">F02</strain>
    </source>
</reference>
<evidence type="ECO:0000313" key="4">
    <source>
        <dbReference type="Proteomes" id="UP000234845"/>
    </source>
</evidence>
<keyword evidence="4" id="KW-1185">Reference proteome</keyword>
<dbReference type="CDD" id="cd16894">
    <property type="entry name" value="MltD-like"/>
    <property type="match status" value="1"/>
</dbReference>
<dbReference type="AlphaFoldDB" id="A0A2N5Y2A0"/>
<dbReference type="SMART" id="SM00257">
    <property type="entry name" value="LysM"/>
    <property type="match status" value="2"/>
</dbReference>
<accession>A0A2N5Y2A0</accession>
<evidence type="ECO:0000259" key="2">
    <source>
        <dbReference type="PROSITE" id="PS51782"/>
    </source>
</evidence>
<dbReference type="PANTHER" id="PTHR33734">
    <property type="entry name" value="LYSM DOMAIN-CONTAINING GPI-ANCHORED PROTEIN 2"/>
    <property type="match status" value="1"/>
</dbReference>
<proteinExistence type="inferred from homology"/>
<dbReference type="InterPro" id="IPR008258">
    <property type="entry name" value="Transglycosylase_SLT_dom_1"/>
</dbReference>
<dbReference type="InterPro" id="IPR018392">
    <property type="entry name" value="LysM"/>
</dbReference>
<dbReference type="SUPFAM" id="SSF53955">
    <property type="entry name" value="Lysozyme-like"/>
    <property type="match status" value="1"/>
</dbReference>
<dbReference type="InterPro" id="IPR000189">
    <property type="entry name" value="Transglyc_AS"/>
</dbReference>
<dbReference type="Gene3D" id="3.10.350.10">
    <property type="entry name" value="LysM domain"/>
    <property type="match status" value="2"/>
</dbReference>
<sequence>MPVSEPPVDLWDRMRQGMAWQIPDNPQVHKARTHYLGQNNYLEALGPRSTLYLHYIVDEVERRGMPMELALLPLVESGLNPFARSSQHALGLWQIMPATGRQLGITSDWWYDGRRDLRESTAAALDYLQSLHDTLDGDWMLAIAAYNGGIGRVGRAVRANRAKGRKTDFWSLPLPRETRAYVPRLLALSSMVSDPDTWAVSLPPLANAPAFVAVPTGGQIELARAAELANIELAHLQALNPGHRRWATAPTAAELLLPPESAAHFAERLADLDADQRVNWQHYTIRNGDTLGAIARRFNTQVTLLQEVNKLNGSFIRAGKSLMIPQGGDWATSLAGRSAGQSRETDYKVRRGDSLYRIAGRFKVSIDDIIAWNALNPRGYIYPGQQLTLYVGDG</sequence>
<feature type="domain" description="LysM" evidence="2">
    <location>
        <begin position="281"/>
        <end position="324"/>
    </location>
</feature>
<dbReference type="Proteomes" id="UP000234845">
    <property type="component" value="Unassembled WGS sequence"/>
</dbReference>
<gene>
    <name evidence="3" type="ORF">CWI75_09925</name>
</gene>
<dbReference type="Pfam" id="PF01476">
    <property type="entry name" value="LysM"/>
    <property type="match status" value="2"/>
</dbReference>
<feature type="domain" description="LysM" evidence="2">
    <location>
        <begin position="345"/>
        <end position="389"/>
    </location>
</feature>
<organism evidence="3 4">
    <name type="scientific">Kineobactrum sediminis</name>
    <dbReference type="NCBI Taxonomy" id="1905677"/>
    <lineage>
        <taxon>Bacteria</taxon>
        <taxon>Pseudomonadati</taxon>
        <taxon>Pseudomonadota</taxon>
        <taxon>Gammaproteobacteria</taxon>
        <taxon>Cellvibrionales</taxon>
        <taxon>Halieaceae</taxon>
        <taxon>Kineobactrum</taxon>
    </lineage>
</organism>
<evidence type="ECO:0000313" key="3">
    <source>
        <dbReference type="EMBL" id="PLW82526.1"/>
    </source>
</evidence>
<name>A0A2N5Y2A0_9GAMM</name>
<comment type="caution">
    <text evidence="3">The sequence shown here is derived from an EMBL/GenBank/DDBJ whole genome shotgun (WGS) entry which is preliminary data.</text>
</comment>
<dbReference type="Pfam" id="PF01464">
    <property type="entry name" value="SLT"/>
    <property type="match status" value="1"/>
</dbReference>
<dbReference type="PANTHER" id="PTHR33734:SF22">
    <property type="entry name" value="MEMBRANE-BOUND LYTIC MUREIN TRANSGLYCOSYLASE D"/>
    <property type="match status" value="1"/>
</dbReference>
<dbReference type="InterPro" id="IPR036779">
    <property type="entry name" value="LysM_dom_sf"/>
</dbReference>
<dbReference type="Gene3D" id="1.10.530.10">
    <property type="match status" value="1"/>
</dbReference>
<dbReference type="PROSITE" id="PS51782">
    <property type="entry name" value="LYSM"/>
    <property type="match status" value="2"/>
</dbReference>
<protein>
    <submittedName>
        <fullName evidence="3">Lytic transglycosylase</fullName>
    </submittedName>
</protein>
<dbReference type="EMBL" id="PKLZ01000008">
    <property type="protein sequence ID" value="PLW82526.1"/>
    <property type="molecule type" value="Genomic_DNA"/>
</dbReference>
<dbReference type="GO" id="GO:0008932">
    <property type="term" value="F:lytic endotransglycosylase activity"/>
    <property type="evidence" value="ECO:0007669"/>
    <property type="project" value="TreeGrafter"/>
</dbReference>
<comment type="similarity">
    <text evidence="1">Belongs to the transglycosylase Slt family.</text>
</comment>
<evidence type="ECO:0000256" key="1">
    <source>
        <dbReference type="ARBA" id="ARBA00007734"/>
    </source>
</evidence>
<dbReference type="CDD" id="cd00118">
    <property type="entry name" value="LysM"/>
    <property type="match status" value="2"/>
</dbReference>
<dbReference type="OrthoDB" id="9815002at2"/>
<dbReference type="PROSITE" id="PS00922">
    <property type="entry name" value="TRANSGLYCOSYLASE"/>
    <property type="match status" value="1"/>
</dbReference>